<dbReference type="EMBL" id="MFRA01000001">
    <property type="protein sequence ID" value="OGH93183.1"/>
    <property type="molecule type" value="Genomic_DNA"/>
</dbReference>
<dbReference type="FunFam" id="3.40.50.10860:FF:000003">
    <property type="entry name" value="Glutamate dehydrogenase"/>
    <property type="match status" value="1"/>
</dbReference>
<dbReference type="Proteomes" id="UP000176634">
    <property type="component" value="Unassembled WGS sequence"/>
</dbReference>
<evidence type="ECO:0000256" key="2">
    <source>
        <dbReference type="ARBA" id="ARBA00023002"/>
    </source>
</evidence>
<dbReference type="InterPro" id="IPR006097">
    <property type="entry name" value="Glu/Leu/Phe/Val/Trp_DH_dimer"/>
</dbReference>
<dbReference type="PANTHER" id="PTHR11606">
    <property type="entry name" value="GLUTAMATE DEHYDROGENASE"/>
    <property type="match status" value="1"/>
</dbReference>
<dbReference type="PIRSF" id="PIRSF000185">
    <property type="entry name" value="Glu_DH"/>
    <property type="match status" value="1"/>
</dbReference>
<evidence type="ECO:0000256" key="6">
    <source>
        <dbReference type="PIRSR" id="PIRSR000185-3"/>
    </source>
</evidence>
<evidence type="ECO:0000256" key="5">
    <source>
        <dbReference type="PIRSR" id="PIRSR000185-2"/>
    </source>
</evidence>
<evidence type="ECO:0000313" key="9">
    <source>
        <dbReference type="EMBL" id="OGH93183.1"/>
    </source>
</evidence>
<dbReference type="Pfam" id="PF02812">
    <property type="entry name" value="ELFV_dehydrog_N"/>
    <property type="match status" value="1"/>
</dbReference>
<protein>
    <recommendedName>
        <fullName evidence="3">Glutamate dehydrogenase</fullName>
    </recommendedName>
</protein>
<dbReference type="SUPFAM" id="SSF51735">
    <property type="entry name" value="NAD(P)-binding Rossmann-fold domains"/>
    <property type="match status" value="1"/>
</dbReference>
<dbReference type="PANTHER" id="PTHR11606:SF13">
    <property type="entry name" value="GLUTAMATE DEHYDROGENASE 1, MITOCHONDRIAL"/>
    <property type="match status" value="1"/>
</dbReference>
<gene>
    <name evidence="9" type="ORF">A2563_01090</name>
</gene>
<dbReference type="Pfam" id="PF00208">
    <property type="entry name" value="ELFV_dehydrog"/>
    <property type="match status" value="1"/>
</dbReference>
<dbReference type="InterPro" id="IPR046346">
    <property type="entry name" value="Aminoacid_DH-like_N_sf"/>
</dbReference>
<feature type="site" description="Important for catalysis" evidence="6">
    <location>
        <position position="145"/>
    </location>
</feature>
<dbReference type="InterPro" id="IPR006096">
    <property type="entry name" value="Glu/Leu/Phe/Val/Trp_DH_C"/>
</dbReference>
<feature type="domain" description="Glutamate/phenylalanine/leucine/valine/L-tryptophan dehydrogenase C-terminal" evidence="8">
    <location>
        <begin position="182"/>
        <end position="409"/>
    </location>
</feature>
<accession>A0A1F6PB39</accession>
<dbReference type="PROSITE" id="PS00074">
    <property type="entry name" value="GLFV_DEHYDROGENASE"/>
    <property type="match status" value="1"/>
</dbReference>
<dbReference type="InterPro" id="IPR006095">
    <property type="entry name" value="Glu/Leu/Phe/Val/Trp_DH"/>
</dbReference>
<sequence length="411" mass="44701">MSNNDPFVGAIQQLDKLKVLVGLEENIYEQLKSPQKFLEVSIPVKMDNGKIKVFKGFRSQFSNARGPYKGGIRFHPQVNESEVKALSMWMALKTAVVGIPLGGGKGGVIVNPKELSATELEKLSRGYIQAIYKLIGPEVDVPAPDVYTDPKIMGWMLDEYEKIMGRHLPGVITGKPLSIGGSQARGYSTAQGGFYVLQQAVKKMSLANTRVAVQGFGNAGATMAKIVSENGYKVVAVSDSKGGIYSEQGLDMQKLFAHKEQTGSVVNFAEASSIGENILSQDVDVLVLAALENSVTGENANQIKAKLIIELANGPITQEGDAVLASAGVVVVPDILANAGGVAVSYFEQVQNAYNYYWEEKEVLEKLEKMMIKSFDEVWGRKEKYNSDMRMGAYALAVERIGQAMKDRGWS</sequence>
<dbReference type="CDD" id="cd01076">
    <property type="entry name" value="NAD_bind_1_Glu_DH"/>
    <property type="match status" value="1"/>
</dbReference>
<dbReference type="InterPro" id="IPR014362">
    <property type="entry name" value="Glu_DH"/>
</dbReference>
<feature type="binding site" evidence="5">
    <location>
        <position position="218"/>
    </location>
    <ligand>
        <name>NAD(+)</name>
        <dbReference type="ChEBI" id="CHEBI:57540"/>
    </ligand>
</feature>
<keyword evidence="5" id="KW-0547">Nucleotide-binding</keyword>
<feature type="binding site" evidence="5">
    <location>
        <position position="345"/>
    </location>
    <ligand>
        <name>substrate</name>
    </ligand>
</feature>
<evidence type="ECO:0000256" key="1">
    <source>
        <dbReference type="ARBA" id="ARBA00006382"/>
    </source>
</evidence>
<evidence type="ECO:0000259" key="8">
    <source>
        <dbReference type="SMART" id="SM00839"/>
    </source>
</evidence>
<dbReference type="SMART" id="SM00839">
    <property type="entry name" value="ELFV_dehydrog"/>
    <property type="match status" value="1"/>
</dbReference>
<dbReference type="GO" id="GO:0004352">
    <property type="term" value="F:glutamate dehydrogenase (NAD+) activity"/>
    <property type="evidence" value="ECO:0007669"/>
    <property type="project" value="TreeGrafter"/>
</dbReference>
<dbReference type="Gene3D" id="3.40.50.10860">
    <property type="entry name" value="Leucine Dehydrogenase, chain A, domain 1"/>
    <property type="match status" value="1"/>
</dbReference>
<feature type="active site" description="Proton donor" evidence="4">
    <location>
        <position position="105"/>
    </location>
</feature>
<feature type="binding site" evidence="5">
    <location>
        <position position="189"/>
    </location>
    <ligand>
        <name>NAD(+)</name>
        <dbReference type="ChEBI" id="CHEBI:57540"/>
    </ligand>
</feature>
<proteinExistence type="inferred from homology"/>
<dbReference type="InterPro" id="IPR033524">
    <property type="entry name" value="Glu/Leu/Phe/Val_DH_AS"/>
</dbReference>
<evidence type="ECO:0000256" key="7">
    <source>
        <dbReference type="RuleBase" id="RU004417"/>
    </source>
</evidence>
<comment type="similarity">
    <text evidence="1 3 7">Belongs to the Glu/Leu/Phe/Val dehydrogenases family.</text>
</comment>
<dbReference type="InterPro" id="IPR033922">
    <property type="entry name" value="NAD_bind_Glu_DH"/>
</dbReference>
<comment type="caution">
    <text evidence="9">The sequence shown here is derived from an EMBL/GenBank/DDBJ whole genome shotgun (WGS) entry which is preliminary data.</text>
</comment>
<evidence type="ECO:0000256" key="4">
    <source>
        <dbReference type="PIRSR" id="PIRSR000185-1"/>
    </source>
</evidence>
<keyword evidence="2 3" id="KW-0560">Oxidoreductase</keyword>
<dbReference type="GO" id="GO:0000166">
    <property type="term" value="F:nucleotide binding"/>
    <property type="evidence" value="ECO:0007669"/>
    <property type="project" value="UniProtKB-KW"/>
</dbReference>
<dbReference type="GO" id="GO:0006538">
    <property type="term" value="P:L-glutamate catabolic process"/>
    <property type="evidence" value="ECO:0007669"/>
    <property type="project" value="TreeGrafter"/>
</dbReference>
<dbReference type="STRING" id="1798705.A2563_01090"/>
<organism evidence="9 10">
    <name type="scientific">Candidatus Magasanikbacteria bacterium RIFOXYD1_FULL_40_23</name>
    <dbReference type="NCBI Taxonomy" id="1798705"/>
    <lineage>
        <taxon>Bacteria</taxon>
        <taxon>Candidatus Magasanikiibacteriota</taxon>
    </lineage>
</organism>
<dbReference type="Gene3D" id="3.40.50.720">
    <property type="entry name" value="NAD(P)-binding Rossmann-like Domain"/>
    <property type="match status" value="1"/>
</dbReference>
<dbReference type="AlphaFoldDB" id="A0A1F6PB39"/>
<keyword evidence="5" id="KW-0520">NAD</keyword>
<feature type="binding site" evidence="5">
    <location>
        <position position="69"/>
    </location>
    <ligand>
        <name>substrate</name>
    </ligand>
</feature>
<feature type="binding site" evidence="5">
    <location>
        <position position="93"/>
    </location>
    <ligand>
        <name>substrate</name>
    </ligand>
</feature>
<dbReference type="InterPro" id="IPR036291">
    <property type="entry name" value="NAD(P)-bd_dom_sf"/>
</dbReference>
<evidence type="ECO:0000256" key="3">
    <source>
        <dbReference type="PIRNR" id="PIRNR000185"/>
    </source>
</evidence>
<name>A0A1F6PB39_9BACT</name>
<dbReference type="SUPFAM" id="SSF53223">
    <property type="entry name" value="Aminoacid dehydrogenase-like, N-terminal domain"/>
    <property type="match status" value="1"/>
</dbReference>
<reference evidence="9 10" key="1">
    <citation type="journal article" date="2016" name="Nat. Commun.">
        <title>Thousands of microbial genomes shed light on interconnected biogeochemical processes in an aquifer system.</title>
        <authorList>
            <person name="Anantharaman K."/>
            <person name="Brown C.T."/>
            <person name="Hug L.A."/>
            <person name="Sharon I."/>
            <person name="Castelle C.J."/>
            <person name="Probst A.J."/>
            <person name="Thomas B.C."/>
            <person name="Singh A."/>
            <person name="Wilkins M.J."/>
            <person name="Karaoz U."/>
            <person name="Brodie E.L."/>
            <person name="Williams K.H."/>
            <person name="Hubbard S.S."/>
            <person name="Banfield J.F."/>
        </authorList>
    </citation>
    <scope>NUCLEOTIDE SEQUENCE [LARGE SCALE GENOMIC DNA]</scope>
</reference>
<dbReference type="PRINTS" id="PR00082">
    <property type="entry name" value="GLFDHDRGNASE"/>
</dbReference>
<evidence type="ECO:0000313" key="10">
    <source>
        <dbReference type="Proteomes" id="UP000176634"/>
    </source>
</evidence>